<evidence type="ECO:0000256" key="1">
    <source>
        <dbReference type="ARBA" id="ARBA00004479"/>
    </source>
</evidence>
<evidence type="ECO:0000313" key="20">
    <source>
        <dbReference type="RefSeq" id="XP_002936624.1"/>
    </source>
</evidence>
<dbReference type="InterPro" id="IPR051022">
    <property type="entry name" value="Notch_Cell-Fate_Det"/>
</dbReference>
<dbReference type="InterPro" id="IPR013111">
    <property type="entry name" value="EGF_extracell"/>
</dbReference>
<keyword evidence="7" id="KW-0677">Repeat</keyword>
<dbReference type="Xenbase" id="XB-GENE-988620">
    <property type="gene designation" value="dlk1"/>
</dbReference>
<feature type="chain" id="PRO_5044633988" description="Protein delta homolog 1" evidence="16">
    <location>
        <begin position="32"/>
        <end position="382"/>
    </location>
</feature>
<dbReference type="OMA" id="MQNYKPP"/>
<dbReference type="AlphaFoldDB" id="A0A6I8QW60"/>
<evidence type="ECO:0000256" key="10">
    <source>
        <dbReference type="ARBA" id="ARBA00023157"/>
    </source>
</evidence>
<reference evidence="18" key="2">
    <citation type="submission" date="2020-05" db="UniProtKB">
        <authorList>
            <consortium name="Ensembl"/>
        </authorList>
    </citation>
    <scope>IDENTIFICATION</scope>
</reference>
<feature type="disulfide bond" evidence="14">
    <location>
        <begin position="246"/>
        <end position="255"/>
    </location>
</feature>
<dbReference type="PROSITE" id="PS00010">
    <property type="entry name" value="ASX_HYDROXYL"/>
    <property type="match status" value="1"/>
</dbReference>
<dbReference type="OrthoDB" id="6130531at2759"/>
<evidence type="ECO:0000256" key="12">
    <source>
        <dbReference type="ARBA" id="ARBA00061973"/>
    </source>
</evidence>
<evidence type="ECO:0000256" key="14">
    <source>
        <dbReference type="PROSITE-ProRule" id="PRU00076"/>
    </source>
</evidence>
<dbReference type="GeneTree" id="ENSGT00940000154225"/>
<dbReference type="GO" id="GO:0005509">
    <property type="term" value="F:calcium ion binding"/>
    <property type="evidence" value="ECO:0007669"/>
    <property type="project" value="InterPro"/>
</dbReference>
<dbReference type="GeneID" id="100494606"/>
<evidence type="ECO:0000256" key="16">
    <source>
        <dbReference type="SAM" id="SignalP"/>
    </source>
</evidence>
<dbReference type="InterPro" id="IPR001881">
    <property type="entry name" value="EGF-like_Ca-bd_dom"/>
</dbReference>
<keyword evidence="19" id="KW-1185">Reference proteome</keyword>
<sequence>MKALSRETLGMELTASCILCLFLSRFITTETKEIACMPGCHPVNGFCESQGECRCRTGWKGQFCDQCIPFPACMHGSCTKPWQCICEEGWVGSLCDIDVHPCAAKPCSSNSTCIETGDGGYICLCSLGYTGKNCLLKKGPCSTNGSPCQNGGKCTDNNGFASYASCQCPPGFIGNYCEIQIDIDDCNPNPCRNGGSCTDIGSGFHCHCPLGFSGQFCNDLTPLCSSNPCANGGTCYQIGEKFQCFCQPKYTGTTCSFPHRNMSLHLYERRNSLPSYHKSPQHEVLKITVKETIQNVDPLLNKSQVICFIVLGLLTCLIVLITTGIVFFSKCETWFANAKYSRLLRKKKNIYMQRSRGEDRDVKIIFPEGVKFEDCCRDYAST</sequence>
<comment type="caution">
    <text evidence="14">Lacks conserved residue(s) required for the propagation of feature annotation.</text>
</comment>
<evidence type="ECO:0000259" key="17">
    <source>
        <dbReference type="PROSITE" id="PS50026"/>
    </source>
</evidence>
<accession>A0A6I8QW60</accession>
<dbReference type="PROSITE" id="PS01186">
    <property type="entry name" value="EGF_2"/>
    <property type="match status" value="3"/>
</dbReference>
<feature type="transmembrane region" description="Helical" evidence="15">
    <location>
        <begin position="308"/>
        <end position="329"/>
    </location>
</feature>
<dbReference type="Pfam" id="PF21700">
    <property type="entry name" value="EGF_DL_JAG"/>
    <property type="match status" value="1"/>
</dbReference>
<feature type="signal peptide" evidence="16">
    <location>
        <begin position="1"/>
        <end position="31"/>
    </location>
</feature>
<dbReference type="GO" id="GO:0007157">
    <property type="term" value="P:heterophilic cell-cell adhesion via plasma membrane cell adhesion molecules"/>
    <property type="evidence" value="ECO:0000318"/>
    <property type="project" value="GO_Central"/>
</dbReference>
<feature type="domain" description="EGF-like" evidence="17">
    <location>
        <begin position="182"/>
        <end position="218"/>
    </location>
</feature>
<dbReference type="SUPFAM" id="SSF57196">
    <property type="entry name" value="EGF/Laminin"/>
    <property type="match status" value="4"/>
</dbReference>
<dbReference type="PROSITE" id="PS50026">
    <property type="entry name" value="EGF_3"/>
    <property type="match status" value="4"/>
</dbReference>
<evidence type="ECO:0000256" key="15">
    <source>
        <dbReference type="SAM" id="Phobius"/>
    </source>
</evidence>
<dbReference type="Pfam" id="PF00053">
    <property type="entry name" value="EGF_laminin"/>
    <property type="match status" value="1"/>
</dbReference>
<dbReference type="Pfam" id="PF07974">
    <property type="entry name" value="EGF_2"/>
    <property type="match status" value="1"/>
</dbReference>
<evidence type="ECO:0000313" key="21">
    <source>
        <dbReference type="Xenbase" id="XB-GENE-988620"/>
    </source>
</evidence>
<evidence type="ECO:0000256" key="9">
    <source>
        <dbReference type="ARBA" id="ARBA00023136"/>
    </source>
</evidence>
<reference evidence="20" key="3">
    <citation type="submission" date="2025-04" db="UniProtKB">
        <authorList>
            <consortium name="RefSeq"/>
        </authorList>
    </citation>
    <scope>IDENTIFICATION</scope>
    <source>
        <strain evidence="20">Nigerian</strain>
        <tissue evidence="20">Liver and blood</tissue>
    </source>
</reference>
<organism evidence="18">
    <name type="scientific">Xenopus tropicalis</name>
    <name type="common">Western clawed frog</name>
    <name type="synonym">Silurana tropicalis</name>
    <dbReference type="NCBI Taxonomy" id="8364"/>
    <lineage>
        <taxon>Eukaryota</taxon>
        <taxon>Metazoa</taxon>
        <taxon>Chordata</taxon>
        <taxon>Craniata</taxon>
        <taxon>Vertebrata</taxon>
        <taxon>Euteleostomi</taxon>
        <taxon>Amphibia</taxon>
        <taxon>Batrachia</taxon>
        <taxon>Anura</taxon>
        <taxon>Pipoidea</taxon>
        <taxon>Pipidae</taxon>
        <taxon>Xenopodinae</taxon>
        <taxon>Xenopus</taxon>
        <taxon>Silurana</taxon>
    </lineage>
</organism>
<keyword evidence="5 15" id="KW-0812">Transmembrane</keyword>
<dbReference type="KEGG" id="xtr:100494606"/>
<dbReference type="SMART" id="SM00179">
    <property type="entry name" value="EGF_CA"/>
    <property type="match status" value="4"/>
</dbReference>
<keyword evidence="8 15" id="KW-1133">Transmembrane helix</keyword>
<gene>
    <name evidence="18 20 21" type="primary">dlk1</name>
</gene>
<dbReference type="Gene3D" id="2.10.25.10">
    <property type="entry name" value="Laminin"/>
    <property type="match status" value="5"/>
</dbReference>
<feature type="disulfide bond" evidence="14">
    <location>
        <begin position="168"/>
        <end position="177"/>
    </location>
</feature>
<keyword evidence="3" id="KW-0963">Cytoplasm</keyword>
<dbReference type="InterPro" id="IPR002049">
    <property type="entry name" value="LE_dom"/>
</dbReference>
<evidence type="ECO:0000256" key="13">
    <source>
        <dbReference type="ARBA" id="ARBA00072386"/>
    </source>
</evidence>
<evidence type="ECO:0000313" key="19">
    <source>
        <dbReference type="Proteomes" id="UP000008143"/>
    </source>
</evidence>
<dbReference type="PANTHER" id="PTHR24049:SF42">
    <property type="entry name" value="DELTA LIKE NON-CANONICAL NOTCH LIGAND 1"/>
    <property type="match status" value="1"/>
</dbReference>
<dbReference type="AGR" id="Xenbase:XB-GENE-988620"/>
<keyword evidence="6 16" id="KW-0732">Signal</keyword>
<feature type="domain" description="EGF-like" evidence="17">
    <location>
        <begin position="137"/>
        <end position="178"/>
    </location>
</feature>
<keyword evidence="9 15" id="KW-0472">Membrane</keyword>
<dbReference type="InterPro" id="IPR000742">
    <property type="entry name" value="EGF"/>
</dbReference>
<name>A0A6I8QW60_XENTR</name>
<dbReference type="GO" id="GO:0005886">
    <property type="term" value="C:plasma membrane"/>
    <property type="evidence" value="ECO:0000318"/>
    <property type="project" value="GO_Central"/>
</dbReference>
<dbReference type="RefSeq" id="XP_002936624.1">
    <property type="nucleotide sequence ID" value="XM_002936578.5"/>
</dbReference>
<dbReference type="Ensembl" id="ENSXETT00000100923">
    <property type="protein sequence ID" value="ENSXETP00000073857"/>
    <property type="gene ID" value="ENSXETG00000040177"/>
</dbReference>
<dbReference type="FunFam" id="2.10.25.10:FF:000321">
    <property type="entry name" value="Protein delta homolog 1"/>
    <property type="match status" value="2"/>
</dbReference>
<comment type="subcellular location">
    <subcellularLocation>
        <location evidence="2">Cytoplasm</location>
    </subcellularLocation>
    <subcellularLocation>
        <location evidence="1">Membrane</location>
        <topology evidence="1">Single-pass type I membrane protein</topology>
    </subcellularLocation>
</comment>
<dbReference type="FunFam" id="2.10.25.10:FF:000018">
    <property type="entry name" value="Delta-like 1"/>
    <property type="match status" value="1"/>
</dbReference>
<dbReference type="PROSITE" id="PS01187">
    <property type="entry name" value="EGF_CA"/>
    <property type="match status" value="1"/>
</dbReference>
<feature type="domain" description="EGF-like" evidence="17">
    <location>
        <begin position="98"/>
        <end position="135"/>
    </location>
</feature>
<protein>
    <recommendedName>
        <fullName evidence="13">Protein delta homolog 1</fullName>
    </recommendedName>
</protein>
<keyword evidence="11" id="KW-0325">Glycoprotein</keyword>
<feature type="disulfide bond" evidence="14">
    <location>
        <begin position="125"/>
        <end position="134"/>
    </location>
</feature>
<evidence type="ECO:0000313" key="18">
    <source>
        <dbReference type="Ensembl" id="ENSXETP00000073857"/>
    </source>
</evidence>
<dbReference type="InterPro" id="IPR018097">
    <property type="entry name" value="EGF_Ca-bd_CS"/>
</dbReference>
<feature type="disulfide bond" evidence="14">
    <location>
        <begin position="208"/>
        <end position="217"/>
    </location>
</feature>
<evidence type="ECO:0000256" key="2">
    <source>
        <dbReference type="ARBA" id="ARBA00004496"/>
    </source>
</evidence>
<dbReference type="GO" id="GO:0005737">
    <property type="term" value="C:cytoplasm"/>
    <property type="evidence" value="ECO:0007669"/>
    <property type="project" value="UniProtKB-SubCell"/>
</dbReference>
<dbReference type="Bgee" id="ENSXETG00000040177">
    <property type="expression patterns" value="Expressed in brain and 3 other cell types or tissues"/>
</dbReference>
<dbReference type="Pfam" id="PF00008">
    <property type="entry name" value="EGF"/>
    <property type="match status" value="3"/>
</dbReference>
<evidence type="ECO:0000256" key="11">
    <source>
        <dbReference type="ARBA" id="ARBA00023180"/>
    </source>
</evidence>
<evidence type="ECO:0000256" key="7">
    <source>
        <dbReference type="ARBA" id="ARBA00022737"/>
    </source>
</evidence>
<dbReference type="PROSITE" id="PS00022">
    <property type="entry name" value="EGF_1"/>
    <property type="match status" value="5"/>
</dbReference>
<dbReference type="InterPro" id="IPR000152">
    <property type="entry name" value="EGF-type_Asp/Asn_hydroxyl_site"/>
</dbReference>
<dbReference type="Proteomes" id="UP000008143">
    <property type="component" value="Chromosome 8"/>
</dbReference>
<dbReference type="PANTHER" id="PTHR24049">
    <property type="entry name" value="CRUMBS FAMILY MEMBER"/>
    <property type="match status" value="1"/>
</dbReference>
<proteinExistence type="predicted"/>
<dbReference type="GO" id="GO:0032991">
    <property type="term" value="C:protein-containing complex"/>
    <property type="evidence" value="ECO:0000318"/>
    <property type="project" value="GO_Central"/>
</dbReference>
<dbReference type="SMART" id="SM00181">
    <property type="entry name" value="EGF"/>
    <property type="match status" value="6"/>
</dbReference>
<feature type="domain" description="EGF-like" evidence="17">
    <location>
        <begin position="220"/>
        <end position="256"/>
    </location>
</feature>
<evidence type="ECO:0000256" key="8">
    <source>
        <dbReference type="ARBA" id="ARBA00022989"/>
    </source>
</evidence>
<evidence type="ECO:0000256" key="6">
    <source>
        <dbReference type="ARBA" id="ARBA00022729"/>
    </source>
</evidence>
<evidence type="ECO:0000256" key="3">
    <source>
        <dbReference type="ARBA" id="ARBA00022490"/>
    </source>
</evidence>
<dbReference type="GO" id="GO:0045197">
    <property type="term" value="P:establishment or maintenance of epithelial cell apical/basal polarity"/>
    <property type="evidence" value="ECO:0000318"/>
    <property type="project" value="GO_Central"/>
</dbReference>
<evidence type="ECO:0000256" key="5">
    <source>
        <dbReference type="ARBA" id="ARBA00022692"/>
    </source>
</evidence>
<comment type="subunit">
    <text evidence="12">Monomer. Interacts with SH3RF2.</text>
</comment>
<reference evidence="18" key="1">
    <citation type="journal article" date="2010" name="Science">
        <title>The genome of the Western clawed frog Xenopus tropicalis.</title>
        <authorList>
            <person name="Hellsten U."/>
            <person name="Harland R.M."/>
            <person name="Gilchrist M.J."/>
            <person name="Hendrix D."/>
            <person name="Jurka J."/>
            <person name="Kapitonov V."/>
            <person name="Ovcharenko I."/>
            <person name="Putnam N.H."/>
            <person name="Shu S."/>
            <person name="Taher L."/>
            <person name="Blitz I.L."/>
            <person name="Blumberg B."/>
            <person name="Dichmann D.S."/>
            <person name="Dubchak I."/>
            <person name="Amaya E."/>
            <person name="Detter J.C."/>
            <person name="Fletcher R."/>
            <person name="Gerhard D.S."/>
            <person name="Goodstein D."/>
            <person name="Graves T."/>
            <person name="Grigoriev I.V."/>
            <person name="Grimwood J."/>
            <person name="Kawashima T."/>
            <person name="Lindquist E."/>
            <person name="Lucas S.M."/>
            <person name="Mead P.E."/>
            <person name="Mitros T."/>
            <person name="Ogino H."/>
            <person name="Ohta Y."/>
            <person name="Poliakov A.V."/>
            <person name="Pollet N."/>
            <person name="Robert J."/>
            <person name="Salamov A."/>
            <person name="Sater A.K."/>
            <person name="Schmutz J."/>
            <person name="Terry A."/>
            <person name="Vize P.D."/>
            <person name="Warren W.C."/>
            <person name="Wells D."/>
            <person name="Wills A."/>
            <person name="Wilson R.K."/>
            <person name="Zimmerman L.B."/>
            <person name="Zorn A.M."/>
            <person name="Grainger R."/>
            <person name="Grammer T."/>
            <person name="Khokha M.K."/>
            <person name="Richardson P.M."/>
            <person name="Rokhsar D.S."/>
        </authorList>
    </citation>
    <scope>NUCLEOTIDE SEQUENCE [LARGE SCALE GENOMIC DNA]</scope>
    <source>
        <strain evidence="18">Nigerian</strain>
    </source>
</reference>
<keyword evidence="10 14" id="KW-1015">Disulfide bond</keyword>
<dbReference type="CTD" id="8788"/>
<keyword evidence="4 14" id="KW-0245">EGF-like domain</keyword>
<dbReference type="CDD" id="cd00054">
    <property type="entry name" value="EGF_CA"/>
    <property type="match status" value="4"/>
</dbReference>
<evidence type="ECO:0000256" key="4">
    <source>
        <dbReference type="ARBA" id="ARBA00022536"/>
    </source>
</evidence>
<dbReference type="FunFam" id="2.10.25.10:FF:000118">
    <property type="entry name" value="protein delta homolog 2"/>
    <property type="match status" value="1"/>
</dbReference>